<evidence type="ECO:0000259" key="1">
    <source>
        <dbReference type="Pfam" id="PF04448"/>
    </source>
</evidence>
<dbReference type="Pfam" id="PF04448">
    <property type="entry name" value="DUF551"/>
    <property type="match status" value="1"/>
</dbReference>
<accession>A0A0F9N1G0</accession>
<organism evidence="2">
    <name type="scientific">marine sediment metagenome</name>
    <dbReference type="NCBI Taxonomy" id="412755"/>
    <lineage>
        <taxon>unclassified sequences</taxon>
        <taxon>metagenomes</taxon>
        <taxon>ecological metagenomes</taxon>
    </lineage>
</organism>
<feature type="domain" description="DUF551" evidence="1">
    <location>
        <begin position="89"/>
        <end position="140"/>
    </location>
</feature>
<sequence>MNMEIKHRFENVTGNINLDELEIISVASKKNATVSLCIKANMNIPFAKIKLYSRDKFVDAEACFESAEVIGKEIERRWQLQAELDKHRWIPVSERLPKDEYDIFAYGYDGYGYKIVINTSYNLEFKKFRILSEVTHWKPIILPTTDGKDK</sequence>
<dbReference type="InterPro" id="IPR007539">
    <property type="entry name" value="DUF551"/>
</dbReference>
<dbReference type="AlphaFoldDB" id="A0A0F9N1G0"/>
<name>A0A0F9N1G0_9ZZZZ</name>
<reference evidence="2" key="1">
    <citation type="journal article" date="2015" name="Nature">
        <title>Complex archaea that bridge the gap between prokaryotes and eukaryotes.</title>
        <authorList>
            <person name="Spang A."/>
            <person name="Saw J.H."/>
            <person name="Jorgensen S.L."/>
            <person name="Zaremba-Niedzwiedzka K."/>
            <person name="Martijn J."/>
            <person name="Lind A.E."/>
            <person name="van Eijk R."/>
            <person name="Schleper C."/>
            <person name="Guy L."/>
            <person name="Ettema T.J."/>
        </authorList>
    </citation>
    <scope>NUCLEOTIDE SEQUENCE</scope>
</reference>
<protein>
    <recommendedName>
        <fullName evidence="1">DUF551 domain-containing protein</fullName>
    </recommendedName>
</protein>
<dbReference type="EMBL" id="LAZR01007823">
    <property type="protein sequence ID" value="KKM82685.1"/>
    <property type="molecule type" value="Genomic_DNA"/>
</dbReference>
<comment type="caution">
    <text evidence="2">The sequence shown here is derived from an EMBL/GenBank/DDBJ whole genome shotgun (WGS) entry which is preliminary data.</text>
</comment>
<gene>
    <name evidence="2" type="ORF">LCGC14_1317020</name>
</gene>
<proteinExistence type="predicted"/>
<evidence type="ECO:0000313" key="2">
    <source>
        <dbReference type="EMBL" id="KKM82685.1"/>
    </source>
</evidence>